<comment type="caution">
    <text evidence="2">The sequence shown here is derived from an EMBL/GenBank/DDBJ whole genome shotgun (WGS) entry which is preliminary data.</text>
</comment>
<organism evidence="2 3">
    <name type="scientific">Penicillium angulare</name>
    <dbReference type="NCBI Taxonomy" id="116970"/>
    <lineage>
        <taxon>Eukaryota</taxon>
        <taxon>Fungi</taxon>
        <taxon>Dikarya</taxon>
        <taxon>Ascomycota</taxon>
        <taxon>Pezizomycotina</taxon>
        <taxon>Eurotiomycetes</taxon>
        <taxon>Eurotiomycetidae</taxon>
        <taxon>Eurotiales</taxon>
        <taxon>Aspergillaceae</taxon>
        <taxon>Penicillium</taxon>
    </lineage>
</organism>
<dbReference type="OrthoDB" id="3433125at2759"/>
<dbReference type="PANTHER" id="PTHR38887:SF1">
    <property type="entry name" value="RAS MODIFICATION PROTEIN ERF4"/>
    <property type="match status" value="1"/>
</dbReference>
<keyword evidence="3" id="KW-1185">Reference proteome</keyword>
<evidence type="ECO:0000313" key="3">
    <source>
        <dbReference type="Proteomes" id="UP001149165"/>
    </source>
</evidence>
<feature type="region of interest" description="Disordered" evidence="1">
    <location>
        <begin position="93"/>
        <end position="131"/>
    </location>
</feature>
<feature type="compositionally biased region" description="Polar residues" evidence="1">
    <location>
        <begin position="100"/>
        <end position="119"/>
    </location>
</feature>
<name>A0A9W9FY49_9EURO</name>
<feature type="region of interest" description="Disordered" evidence="1">
    <location>
        <begin position="24"/>
        <end position="62"/>
    </location>
</feature>
<protein>
    <submittedName>
        <fullName evidence="2">Uncharacterized protein</fullName>
    </submittedName>
</protein>
<accession>A0A9W9FY49</accession>
<dbReference type="PANTHER" id="PTHR38887">
    <property type="entry name" value="CHROMOSOME 21, WHOLE GENOME SHOTGUN SEQUENCE"/>
    <property type="match status" value="1"/>
</dbReference>
<dbReference type="AlphaFoldDB" id="A0A9W9FY49"/>
<proteinExistence type="predicted"/>
<reference evidence="2" key="2">
    <citation type="journal article" date="2023" name="IMA Fungus">
        <title>Comparative genomic study of the Penicillium genus elucidates a diverse pangenome and 15 lateral gene transfer events.</title>
        <authorList>
            <person name="Petersen C."/>
            <person name="Sorensen T."/>
            <person name="Nielsen M.R."/>
            <person name="Sondergaard T.E."/>
            <person name="Sorensen J.L."/>
            <person name="Fitzpatrick D.A."/>
            <person name="Frisvad J.C."/>
            <person name="Nielsen K.L."/>
        </authorList>
    </citation>
    <scope>NUCLEOTIDE SEQUENCE</scope>
    <source>
        <strain evidence="2">IBT 30069</strain>
    </source>
</reference>
<feature type="region of interest" description="Disordered" evidence="1">
    <location>
        <begin position="642"/>
        <end position="685"/>
    </location>
</feature>
<feature type="region of interest" description="Disordered" evidence="1">
    <location>
        <begin position="145"/>
        <end position="175"/>
    </location>
</feature>
<dbReference type="InterPro" id="IPR053221">
    <property type="entry name" value="Burnettramic_acid_biosynth"/>
</dbReference>
<dbReference type="Proteomes" id="UP001149165">
    <property type="component" value="Unassembled WGS sequence"/>
</dbReference>
<evidence type="ECO:0000256" key="1">
    <source>
        <dbReference type="SAM" id="MobiDB-lite"/>
    </source>
</evidence>
<reference evidence="2" key="1">
    <citation type="submission" date="2022-11" db="EMBL/GenBank/DDBJ databases">
        <authorList>
            <person name="Petersen C."/>
        </authorList>
    </citation>
    <scope>NUCLEOTIDE SEQUENCE</scope>
    <source>
        <strain evidence="2">IBT 30069</strain>
    </source>
</reference>
<sequence>MLLKMGLPKVLGFGSEALHAYRGRSKGVPKQLEDDTGTRILPPGTYAPSSYYGADGSELPNGYTAEDGSWIPSYFYTPDGSWISNDSYLPADSVPLSPETPGTGSSETPTDKNTPTESAFDSKGQGRDGIDNDEAVWQLDDMAESLQPPGYEETTNKSTANDEDEHEQTEDAKIKKREKLVRDLVNMVGPAPNPVRRLPCAVIIPQRRPGKKDRGFCRAYAPILAESGIDQDTFLQFIQSFDVANKANPFIEVTFIAGGIVGAVPNATAAIVGAIVQVVAGISKELQARSRANTFLDRVNQEIFMPRGLVAMVMAFKDDKKSGLASLGQLFQTKKVDINDPNAGDVDQNEINPYDHLTEAALTNNTPQMGEGWWKRNTKKIRETDGKTKGDVQLPESAPLVYPYLDAALERSGEPPQGFKKKMGAAGEWVQDYMDRKSHADLEREKPGTSLAMSAEQRKPFKSRFNDPDHPANSGSLISLVTGGAIAMPDRKQMMMDKGKKGFRMLKGEQETPENQQQQNGPGKKAFSGGLIKTAMKMKQDDIFYLTVINMPTPEEIEASKAEMRAMMVDFPPGAQSAVDTKMPYSPDDFYPSSYDVSKLPTETVVAEAPTELPAEMPAEPIAFSKASSTVVHGQQWQVEESQYPAEWSGGSCPPKFNEPTQKQAPPPYPGDYAFPDHSSFKRSY</sequence>
<dbReference type="EMBL" id="JAPQKH010000003">
    <property type="protein sequence ID" value="KAJ5108567.1"/>
    <property type="molecule type" value="Genomic_DNA"/>
</dbReference>
<gene>
    <name evidence="2" type="ORF">N7456_005242</name>
</gene>
<evidence type="ECO:0000313" key="2">
    <source>
        <dbReference type="EMBL" id="KAJ5108567.1"/>
    </source>
</evidence>